<proteinExistence type="predicted"/>
<name>J9BU39_9ZZZZ</name>
<dbReference type="EMBL" id="AMCI01008438">
    <property type="protein sequence ID" value="EJW91045.1"/>
    <property type="molecule type" value="Genomic_DNA"/>
</dbReference>
<comment type="caution">
    <text evidence="2">The sequence shown here is derived from an EMBL/GenBank/DDBJ whole genome shotgun (WGS) entry which is preliminary data.</text>
</comment>
<organism evidence="2">
    <name type="scientific">gut metagenome</name>
    <dbReference type="NCBI Taxonomy" id="749906"/>
    <lineage>
        <taxon>unclassified sequences</taxon>
        <taxon>metagenomes</taxon>
        <taxon>organismal metagenomes</taxon>
    </lineage>
</organism>
<protein>
    <submittedName>
        <fullName evidence="2">Uncharacterized protein</fullName>
    </submittedName>
</protein>
<sequence>MPHCRISPQSSGHRFLPARPGRPSGTTHVWSRRPVRTGWGQSSVPRPGSNRW</sequence>
<evidence type="ECO:0000256" key="1">
    <source>
        <dbReference type="SAM" id="MobiDB-lite"/>
    </source>
</evidence>
<reference evidence="2" key="1">
    <citation type="journal article" date="2012" name="PLoS ONE">
        <title>Gene sets for utilization of primary and secondary nutrition supplies in the distal gut of endangered iberian lynx.</title>
        <authorList>
            <person name="Alcaide M."/>
            <person name="Messina E."/>
            <person name="Richter M."/>
            <person name="Bargiela R."/>
            <person name="Peplies J."/>
            <person name="Huws S.A."/>
            <person name="Newbold C.J."/>
            <person name="Golyshin P.N."/>
            <person name="Simon M.A."/>
            <person name="Lopez G."/>
            <person name="Yakimov M.M."/>
            <person name="Ferrer M."/>
        </authorList>
    </citation>
    <scope>NUCLEOTIDE SEQUENCE</scope>
</reference>
<accession>J9BU39</accession>
<gene>
    <name evidence="2" type="ORF">EVA_20848</name>
</gene>
<evidence type="ECO:0000313" key="2">
    <source>
        <dbReference type="EMBL" id="EJW91045.1"/>
    </source>
</evidence>
<feature type="region of interest" description="Disordered" evidence="1">
    <location>
        <begin position="1"/>
        <end position="52"/>
    </location>
</feature>
<dbReference type="AlphaFoldDB" id="J9BU39"/>